<proteinExistence type="predicted"/>
<dbReference type="InterPro" id="IPR042099">
    <property type="entry name" value="ANL_N_sf"/>
</dbReference>
<gene>
    <name evidence="4" type="ORF">EDC29_10910</name>
</gene>
<evidence type="ECO:0000256" key="1">
    <source>
        <dbReference type="ARBA" id="ARBA00022741"/>
    </source>
</evidence>
<accession>A0A4V2W9B1</accession>
<feature type="domain" description="AMP-dependent synthetase/ligase" evidence="3">
    <location>
        <begin position="33"/>
        <end position="449"/>
    </location>
</feature>
<dbReference type="PROSITE" id="PS00455">
    <property type="entry name" value="AMP_BINDING"/>
    <property type="match status" value="1"/>
</dbReference>
<dbReference type="Proteomes" id="UP000295247">
    <property type="component" value="Unassembled WGS sequence"/>
</dbReference>
<dbReference type="PANTHER" id="PTHR43272">
    <property type="entry name" value="LONG-CHAIN-FATTY-ACID--COA LIGASE"/>
    <property type="match status" value="1"/>
</dbReference>
<dbReference type="Pfam" id="PF23562">
    <property type="entry name" value="AMP-binding_C_3"/>
    <property type="match status" value="1"/>
</dbReference>
<keyword evidence="1" id="KW-0547">Nucleotide-binding</keyword>
<evidence type="ECO:0000259" key="3">
    <source>
        <dbReference type="Pfam" id="PF00501"/>
    </source>
</evidence>
<dbReference type="GO" id="GO:0016020">
    <property type="term" value="C:membrane"/>
    <property type="evidence" value="ECO:0007669"/>
    <property type="project" value="TreeGrafter"/>
</dbReference>
<protein>
    <submittedName>
        <fullName evidence="4">Long-chain acyl-CoA synthetase</fullName>
    </submittedName>
</protein>
<dbReference type="GO" id="GO:0004467">
    <property type="term" value="F:long-chain fatty acid-CoA ligase activity"/>
    <property type="evidence" value="ECO:0007669"/>
    <property type="project" value="TreeGrafter"/>
</dbReference>
<comment type="caution">
    <text evidence="4">The sequence shown here is derived from an EMBL/GenBank/DDBJ whole genome shotgun (WGS) entry which is preliminary data.</text>
</comment>
<evidence type="ECO:0000256" key="2">
    <source>
        <dbReference type="ARBA" id="ARBA00022840"/>
    </source>
</evidence>
<keyword evidence="2" id="KW-0067">ATP-binding</keyword>
<dbReference type="SUPFAM" id="SSF56801">
    <property type="entry name" value="Acetyl-CoA synthetase-like"/>
    <property type="match status" value="1"/>
</dbReference>
<dbReference type="Gene3D" id="3.40.50.12780">
    <property type="entry name" value="N-terminal domain of ligase-like"/>
    <property type="match status" value="1"/>
</dbReference>
<evidence type="ECO:0000313" key="4">
    <source>
        <dbReference type="EMBL" id="TCW34650.1"/>
    </source>
</evidence>
<reference evidence="4 5" key="1">
    <citation type="submission" date="2019-03" db="EMBL/GenBank/DDBJ databases">
        <title>Genomic Encyclopedia of Type Strains, Phase IV (KMG-IV): sequencing the most valuable type-strain genomes for metagenomic binning, comparative biology and taxonomic classification.</title>
        <authorList>
            <person name="Goeker M."/>
        </authorList>
    </citation>
    <scope>NUCLEOTIDE SEQUENCE [LARGE SCALE GENOMIC DNA]</scope>
    <source>
        <strain evidence="4 5">DSM 203</strain>
    </source>
</reference>
<organism evidence="4 5">
    <name type="scientific">Marichromatium gracile</name>
    <name type="common">Chromatium gracile</name>
    <dbReference type="NCBI Taxonomy" id="1048"/>
    <lineage>
        <taxon>Bacteria</taxon>
        <taxon>Pseudomonadati</taxon>
        <taxon>Pseudomonadota</taxon>
        <taxon>Gammaproteobacteria</taxon>
        <taxon>Chromatiales</taxon>
        <taxon>Chromatiaceae</taxon>
        <taxon>Marichromatium</taxon>
    </lineage>
</organism>
<dbReference type="InterPro" id="IPR020845">
    <property type="entry name" value="AMP-binding_CS"/>
</dbReference>
<dbReference type="PANTHER" id="PTHR43272:SF33">
    <property type="entry name" value="AMP-BINDING DOMAIN-CONTAINING PROTEIN-RELATED"/>
    <property type="match status" value="1"/>
</dbReference>
<dbReference type="EMBL" id="SMDC01000009">
    <property type="protein sequence ID" value="TCW34650.1"/>
    <property type="molecule type" value="Genomic_DNA"/>
</dbReference>
<dbReference type="RefSeq" id="WP_132230145.1">
    <property type="nucleotide sequence ID" value="NZ_NRRH01000022.1"/>
</dbReference>
<dbReference type="InterPro" id="IPR000873">
    <property type="entry name" value="AMP-dep_synth/lig_dom"/>
</dbReference>
<dbReference type="GO" id="GO:0005524">
    <property type="term" value="F:ATP binding"/>
    <property type="evidence" value="ECO:0007669"/>
    <property type="project" value="UniProtKB-KW"/>
</dbReference>
<dbReference type="AlphaFoldDB" id="A0A4V2W9B1"/>
<dbReference type="Pfam" id="PF00501">
    <property type="entry name" value="AMP-binding"/>
    <property type="match status" value="1"/>
</dbReference>
<evidence type="ECO:0000313" key="5">
    <source>
        <dbReference type="Proteomes" id="UP000295247"/>
    </source>
</evidence>
<name>A0A4V2W9B1_MARGR</name>
<sequence>MQPEQRQPHAIGDIALHPHWQSHDHLIHWLVYNAEHHGHEVALRERRRGIWQGYTWRQYLDEVLALAAGLEALGVEPGDRVLVIGDNRPALYFGMLAAIALRALPSPAYPDTPPEELRGQLEAESIRCALVEDQEQVDKLLTIRAAGYGALDHILYDDPRGLEQAPPPGARAIAALSAQGRARFSAEPGLRAALQERTSVHAPAVLLHSSGTTGRPKGIPLKHGHIIAAVRNASRAGYFREGEVHMAYLPMAWVGDFIFSVGAAILLRFCVHIPEQQETALHDLREIAPTLYFGSPRAWSSMLTRIQVGIKESSPLKRALYAHFMPFAERLERDRLEGRRPAPWRRLWRGVGEVLMFGPLKDQLGLRRVARPYTAGDAMGEDVFLFFRALGLDLRQFYGQTENCALCVAQDPGSVSLHTAGRPFPGVELRISDEGEILMRADNVFDGYFDNPEATAETLRAGWMHTGDAGQLEADGQLVVLGRLSEVVYTNTGERFIPTYIENRLKFSDYIREACVLGRERDFLAALVVIDSEAVGHWAQINGVPYTSFADLSQKPEVYALVRAEVARVNALLPPALAIRSFVNLHKAFDPDDGEVTRTRKLRRDVIDAHYAPIIESLYAGRDSIEYEARIGYETGASGTLKRHLAIARVNADRIAEEA</sequence>